<keyword evidence="3" id="KW-0560">Oxidoreductase</keyword>
<comment type="caution">
    <text evidence="5">The sequence shown here is derived from an EMBL/GenBank/DDBJ whole genome shotgun (WGS) entry which is preliminary data.</text>
</comment>
<accession>A0A2A9P337</accession>
<keyword evidence="2" id="KW-0521">NADP</keyword>
<dbReference type="PRINTS" id="PR00081">
    <property type="entry name" value="GDHRDH"/>
</dbReference>
<dbReference type="InterPro" id="IPR020904">
    <property type="entry name" value="Sc_DH/Rdtase_CS"/>
</dbReference>
<keyword evidence="6" id="KW-1185">Reference proteome</keyword>
<dbReference type="InterPro" id="IPR036291">
    <property type="entry name" value="NAD(P)-bd_dom_sf"/>
</dbReference>
<evidence type="ECO:0000313" key="5">
    <source>
        <dbReference type="EMBL" id="PFH55895.1"/>
    </source>
</evidence>
<sequence>MADNLTYLVTGSNRGIGRQIAADLVLRPATTVVATVRDPESNTSQSLTTLPTAAGSRLVVVPLDANREDVGHETLRRRLGDNDVGRLDVIVANAAAPALGSVLQTEATVARHCLEVNSIGLLRLFQACWPLLERSDPARGGKKFVLVTSSIASIQGLETEDFPLTAYGMSKAAANWLAKKISVEFRDNGLMVGVIHPGWVKTDMGQALADAIGAKQPPPLTVEHSARCVVEQVDGLCPETTGRFVSFDGQQLPW</sequence>
<organism evidence="5 6">
    <name type="scientific">Ophiocordyceps unilateralis</name>
    <name type="common">Zombie-ant fungus</name>
    <name type="synonym">Torrubia unilateralis</name>
    <dbReference type="NCBI Taxonomy" id="268505"/>
    <lineage>
        <taxon>Eukaryota</taxon>
        <taxon>Fungi</taxon>
        <taxon>Dikarya</taxon>
        <taxon>Ascomycota</taxon>
        <taxon>Pezizomycotina</taxon>
        <taxon>Sordariomycetes</taxon>
        <taxon>Hypocreomycetidae</taxon>
        <taxon>Hypocreales</taxon>
        <taxon>Ophiocordycipitaceae</taxon>
        <taxon>Ophiocordyceps</taxon>
    </lineage>
</organism>
<dbReference type="GO" id="GO:0016491">
    <property type="term" value="F:oxidoreductase activity"/>
    <property type="evidence" value="ECO:0007669"/>
    <property type="project" value="UniProtKB-KW"/>
</dbReference>
<evidence type="ECO:0000259" key="4">
    <source>
        <dbReference type="SMART" id="SM00822"/>
    </source>
</evidence>
<feature type="domain" description="Ketoreductase" evidence="4">
    <location>
        <begin position="5"/>
        <end position="179"/>
    </location>
</feature>
<gene>
    <name evidence="5" type="ORF">XA68_17434</name>
</gene>
<evidence type="ECO:0000313" key="6">
    <source>
        <dbReference type="Proteomes" id="UP000037136"/>
    </source>
</evidence>
<dbReference type="PANTHER" id="PTHR43544:SF7">
    <property type="entry name" value="NADB-LER2"/>
    <property type="match status" value="1"/>
</dbReference>
<dbReference type="GO" id="GO:0005737">
    <property type="term" value="C:cytoplasm"/>
    <property type="evidence" value="ECO:0007669"/>
    <property type="project" value="TreeGrafter"/>
</dbReference>
<evidence type="ECO:0000256" key="2">
    <source>
        <dbReference type="ARBA" id="ARBA00022857"/>
    </source>
</evidence>
<proteinExistence type="inferred from homology"/>
<protein>
    <recommendedName>
        <fullName evidence="4">Ketoreductase domain-containing protein</fullName>
    </recommendedName>
</protein>
<dbReference type="Proteomes" id="UP000037136">
    <property type="component" value="Unassembled WGS sequence"/>
</dbReference>
<dbReference type="PROSITE" id="PS00061">
    <property type="entry name" value="ADH_SHORT"/>
    <property type="match status" value="1"/>
</dbReference>
<evidence type="ECO:0000256" key="1">
    <source>
        <dbReference type="ARBA" id="ARBA00006484"/>
    </source>
</evidence>
<dbReference type="InterPro" id="IPR002347">
    <property type="entry name" value="SDR_fam"/>
</dbReference>
<dbReference type="AlphaFoldDB" id="A0A2A9P337"/>
<name>A0A2A9P337_OPHUN</name>
<dbReference type="SMART" id="SM00822">
    <property type="entry name" value="PKS_KR"/>
    <property type="match status" value="1"/>
</dbReference>
<reference evidence="5 6" key="2">
    <citation type="journal article" date="2017" name="Sci. Rep.">
        <title>Ant-infecting Ophiocordyceps genomes reveal a high diversity of potential behavioral manipulation genes and a possible major role for enterotoxins.</title>
        <authorList>
            <person name="de Bekker C."/>
            <person name="Ohm R.A."/>
            <person name="Evans H.C."/>
            <person name="Brachmann A."/>
            <person name="Hughes D.P."/>
        </authorList>
    </citation>
    <scope>NUCLEOTIDE SEQUENCE [LARGE SCALE GENOMIC DNA]</scope>
    <source>
        <strain evidence="5 6">SC16a</strain>
    </source>
</reference>
<dbReference type="PANTHER" id="PTHR43544">
    <property type="entry name" value="SHORT-CHAIN DEHYDROGENASE/REDUCTASE"/>
    <property type="match status" value="1"/>
</dbReference>
<dbReference type="OrthoDB" id="7289984at2759"/>
<dbReference type="Gene3D" id="3.40.50.720">
    <property type="entry name" value="NAD(P)-binding Rossmann-like Domain"/>
    <property type="match status" value="1"/>
</dbReference>
<comment type="similarity">
    <text evidence="1">Belongs to the short-chain dehydrogenases/reductases (SDR) family.</text>
</comment>
<dbReference type="SUPFAM" id="SSF51735">
    <property type="entry name" value="NAD(P)-binding Rossmann-fold domains"/>
    <property type="match status" value="1"/>
</dbReference>
<dbReference type="Pfam" id="PF00106">
    <property type="entry name" value="adh_short"/>
    <property type="match status" value="1"/>
</dbReference>
<dbReference type="InterPro" id="IPR051468">
    <property type="entry name" value="Fungal_SecMetab_SDRs"/>
</dbReference>
<dbReference type="CDD" id="cd05325">
    <property type="entry name" value="carb_red_sniffer_like_SDR_c"/>
    <property type="match status" value="1"/>
</dbReference>
<reference evidence="5 6" key="1">
    <citation type="journal article" date="2015" name="BMC Genomics">
        <title>Gene expression during zombie ant biting behavior reflects the complexity underlying fungal parasitic behavioral manipulation.</title>
        <authorList>
            <person name="de Bekker C."/>
            <person name="Ohm R.A."/>
            <person name="Loreto R.G."/>
            <person name="Sebastian A."/>
            <person name="Albert I."/>
            <person name="Merrow M."/>
            <person name="Brachmann A."/>
            <person name="Hughes D.P."/>
        </authorList>
    </citation>
    <scope>NUCLEOTIDE SEQUENCE [LARGE SCALE GENOMIC DNA]</scope>
    <source>
        <strain evidence="5 6">SC16a</strain>
    </source>
</reference>
<dbReference type="InterPro" id="IPR057326">
    <property type="entry name" value="KR_dom"/>
</dbReference>
<dbReference type="EMBL" id="LAZP02000725">
    <property type="protein sequence ID" value="PFH55895.1"/>
    <property type="molecule type" value="Genomic_DNA"/>
</dbReference>
<evidence type="ECO:0000256" key="3">
    <source>
        <dbReference type="ARBA" id="ARBA00023002"/>
    </source>
</evidence>